<dbReference type="RefSeq" id="WP_111568535.1">
    <property type="nucleotide sequence ID" value="NZ_PIPK01000003.1"/>
</dbReference>
<evidence type="ECO:0000313" key="2">
    <source>
        <dbReference type="EMBL" id="RUO27253.1"/>
    </source>
</evidence>
<dbReference type="Proteomes" id="UP000249203">
    <property type="component" value="Unassembled WGS sequence"/>
</dbReference>
<sequence>MTYSELELAYMLVSAKGTGLEVNAYVDRSNGDIHIDNIELNEGDEIPADLADGAKYAKVPGQQDLLNELELMQLLVERYLNGDEQADFDQATMDRADDEAVRAGIQYLSSIGKLAMWRKLVSGAQERALRNWATEEGLL</sequence>
<reference evidence="1 3" key="2">
    <citation type="submission" date="2018-06" db="EMBL/GenBank/DDBJ databases">
        <title>Genomic Encyclopedia of Type Strains, Phase III (KMG-III): the genomes of soil and plant-associated and newly described type strains.</title>
        <authorList>
            <person name="Whitman W."/>
        </authorList>
    </citation>
    <scope>NUCLEOTIDE SEQUENCE [LARGE SCALE GENOMIC DNA]</scope>
    <source>
        <strain evidence="1 3">CGMCC 1.15366</strain>
    </source>
</reference>
<dbReference type="AlphaFoldDB" id="A0A327XAP9"/>
<dbReference type="Proteomes" id="UP000287865">
    <property type="component" value="Unassembled WGS sequence"/>
</dbReference>
<proteinExistence type="predicted"/>
<dbReference type="EMBL" id="PIPK01000003">
    <property type="protein sequence ID" value="RUO27253.1"/>
    <property type="molecule type" value="Genomic_DNA"/>
</dbReference>
<comment type="caution">
    <text evidence="1">The sequence shown here is derived from an EMBL/GenBank/DDBJ whole genome shotgun (WGS) entry which is preliminary data.</text>
</comment>
<evidence type="ECO:0000313" key="3">
    <source>
        <dbReference type="Proteomes" id="UP000249203"/>
    </source>
</evidence>
<dbReference type="OrthoDB" id="598113at2"/>
<organism evidence="1 3">
    <name type="scientific">Aliidiomarina maris</name>
    <dbReference type="NCBI Taxonomy" id="531312"/>
    <lineage>
        <taxon>Bacteria</taxon>
        <taxon>Pseudomonadati</taxon>
        <taxon>Pseudomonadota</taxon>
        <taxon>Gammaproteobacteria</taxon>
        <taxon>Alteromonadales</taxon>
        <taxon>Idiomarinaceae</taxon>
        <taxon>Aliidiomarina</taxon>
    </lineage>
</organism>
<accession>A0A327XAP9</accession>
<evidence type="ECO:0000313" key="1">
    <source>
        <dbReference type="EMBL" id="RAK00747.1"/>
    </source>
</evidence>
<dbReference type="EMBL" id="QLMD01000002">
    <property type="protein sequence ID" value="RAK00747.1"/>
    <property type="molecule type" value="Genomic_DNA"/>
</dbReference>
<name>A0A327XAP9_9GAMM</name>
<protein>
    <submittedName>
        <fullName evidence="1">Uncharacterized protein</fullName>
    </submittedName>
</protein>
<gene>
    <name evidence="1" type="ORF">B0I24_102172</name>
    <name evidence="2" type="ORF">CWE07_04715</name>
</gene>
<evidence type="ECO:0000313" key="4">
    <source>
        <dbReference type="Proteomes" id="UP000287865"/>
    </source>
</evidence>
<reference evidence="2 4" key="1">
    <citation type="journal article" date="2018" name="Front. Microbiol.">
        <title>Genome-Based Analysis Reveals the Taxonomy and Diversity of the Family Idiomarinaceae.</title>
        <authorList>
            <person name="Liu Y."/>
            <person name="Lai Q."/>
            <person name="Shao Z."/>
        </authorList>
    </citation>
    <scope>NUCLEOTIDE SEQUENCE [LARGE SCALE GENOMIC DNA]</scope>
    <source>
        <strain evidence="2 4">CF12-14</strain>
    </source>
</reference>
<keyword evidence="4" id="KW-1185">Reference proteome</keyword>